<dbReference type="Proteomes" id="UP000807306">
    <property type="component" value="Unassembled WGS sequence"/>
</dbReference>
<feature type="region of interest" description="Disordered" evidence="1">
    <location>
        <begin position="82"/>
        <end position="107"/>
    </location>
</feature>
<keyword evidence="3" id="KW-1185">Reference proteome</keyword>
<evidence type="ECO:0000313" key="3">
    <source>
        <dbReference type="Proteomes" id="UP000807306"/>
    </source>
</evidence>
<dbReference type="EMBL" id="MU157831">
    <property type="protein sequence ID" value="KAF9532568.1"/>
    <property type="molecule type" value="Genomic_DNA"/>
</dbReference>
<comment type="caution">
    <text evidence="2">The sequence shown here is derived from an EMBL/GenBank/DDBJ whole genome shotgun (WGS) entry which is preliminary data.</text>
</comment>
<dbReference type="OrthoDB" id="2107166at2759"/>
<dbReference type="InterPro" id="IPR036779">
    <property type="entry name" value="LysM_dom_sf"/>
</dbReference>
<feature type="compositionally biased region" description="Basic and acidic residues" evidence="1">
    <location>
        <begin position="401"/>
        <end position="410"/>
    </location>
</feature>
<protein>
    <recommendedName>
        <fullName evidence="4">LysM domain-containing protein</fullName>
    </recommendedName>
</protein>
<feature type="compositionally biased region" description="Low complexity" evidence="1">
    <location>
        <begin position="183"/>
        <end position="192"/>
    </location>
</feature>
<feature type="region of interest" description="Disordered" evidence="1">
    <location>
        <begin position="388"/>
        <end position="428"/>
    </location>
</feature>
<dbReference type="Gene3D" id="3.10.350.10">
    <property type="entry name" value="LysM domain"/>
    <property type="match status" value="1"/>
</dbReference>
<proteinExistence type="predicted"/>
<organism evidence="2 3">
    <name type="scientific">Crepidotus variabilis</name>
    <dbReference type="NCBI Taxonomy" id="179855"/>
    <lineage>
        <taxon>Eukaryota</taxon>
        <taxon>Fungi</taxon>
        <taxon>Dikarya</taxon>
        <taxon>Basidiomycota</taxon>
        <taxon>Agaricomycotina</taxon>
        <taxon>Agaricomycetes</taxon>
        <taxon>Agaricomycetidae</taxon>
        <taxon>Agaricales</taxon>
        <taxon>Agaricineae</taxon>
        <taxon>Crepidotaceae</taxon>
        <taxon>Crepidotus</taxon>
    </lineage>
</organism>
<feature type="compositionally biased region" description="Low complexity" evidence="1">
    <location>
        <begin position="82"/>
        <end position="103"/>
    </location>
</feature>
<feature type="region of interest" description="Disordered" evidence="1">
    <location>
        <begin position="135"/>
        <end position="170"/>
    </location>
</feature>
<gene>
    <name evidence="2" type="ORF">CPB83DRAFT_846988</name>
</gene>
<reference evidence="2" key="1">
    <citation type="submission" date="2020-11" db="EMBL/GenBank/DDBJ databases">
        <authorList>
            <consortium name="DOE Joint Genome Institute"/>
            <person name="Ahrendt S."/>
            <person name="Riley R."/>
            <person name="Andreopoulos W."/>
            <person name="Labutti K."/>
            <person name="Pangilinan J."/>
            <person name="Ruiz-Duenas F.J."/>
            <person name="Barrasa J.M."/>
            <person name="Sanchez-Garcia M."/>
            <person name="Camarero S."/>
            <person name="Miyauchi S."/>
            <person name="Serrano A."/>
            <person name="Linde D."/>
            <person name="Babiker R."/>
            <person name="Drula E."/>
            <person name="Ayuso-Fernandez I."/>
            <person name="Pacheco R."/>
            <person name="Padilla G."/>
            <person name="Ferreira P."/>
            <person name="Barriuso J."/>
            <person name="Kellner H."/>
            <person name="Castanera R."/>
            <person name="Alfaro M."/>
            <person name="Ramirez L."/>
            <person name="Pisabarro A.G."/>
            <person name="Kuo A."/>
            <person name="Tritt A."/>
            <person name="Lipzen A."/>
            <person name="He G."/>
            <person name="Yan M."/>
            <person name="Ng V."/>
            <person name="Cullen D."/>
            <person name="Martin F."/>
            <person name="Rosso M.-N."/>
            <person name="Henrissat B."/>
            <person name="Hibbett D."/>
            <person name="Martinez A.T."/>
            <person name="Grigoriev I.V."/>
        </authorList>
    </citation>
    <scope>NUCLEOTIDE SEQUENCE</scope>
    <source>
        <strain evidence="2">CBS 506.95</strain>
    </source>
</reference>
<name>A0A9P6EMQ5_9AGAR</name>
<evidence type="ECO:0000256" key="1">
    <source>
        <dbReference type="SAM" id="MobiDB-lite"/>
    </source>
</evidence>
<feature type="region of interest" description="Disordered" evidence="1">
    <location>
        <begin position="183"/>
        <end position="205"/>
    </location>
</feature>
<sequence>MIHHTQLCLACSASLPPNLFKQPIPSSSSSSNRLGPESPSIFLTPCCTRPICPTCTTRNPRLMRYNPCLVCVHGIGVLEASGSSSSTGLAKKSAKKGASNISSDLNLNGEVRDEDTFVVGDDDEEGMLYDDSGHEREIEEEEASNHGADVNFADSDTRSPSPNQFTTTSTAIDSLSTLTLTETSTSQLSDLQPQEESNDDPTRPYKYFLNRSDTLQGLSLRFGIPVHEICKLNTLPPSILRSPHLLHTRTFILLPASASLKPHPSLVRLTSQESQNLDDSDKITKAREQRRAKERAEKKLQLLTKEVDWRVARVYVALADDPSTQDEAYGKEAYEKGIEGKKSKSNDSDGMEYLAIERYLDDMEWEEGEKKAGRNAKLPKFPYADFGEASSSSKVSPGRTRQKEVADSQKGESTVLWSPTRADEFDSGGADSIRGLGLGLAKGVGVGVGVMGGWFKKI</sequence>
<dbReference type="AlphaFoldDB" id="A0A9P6EMQ5"/>
<feature type="compositionally biased region" description="Polar residues" evidence="1">
    <location>
        <begin position="158"/>
        <end position="170"/>
    </location>
</feature>
<evidence type="ECO:0008006" key="4">
    <source>
        <dbReference type="Google" id="ProtNLM"/>
    </source>
</evidence>
<evidence type="ECO:0000313" key="2">
    <source>
        <dbReference type="EMBL" id="KAF9532568.1"/>
    </source>
</evidence>
<accession>A0A9P6EMQ5</accession>